<feature type="compositionally biased region" description="Polar residues" evidence="1">
    <location>
        <begin position="106"/>
        <end position="117"/>
    </location>
</feature>
<feature type="region of interest" description="Disordered" evidence="1">
    <location>
        <begin position="100"/>
        <end position="127"/>
    </location>
</feature>
<sequence>MDKKREDSGKKLYFTSENGECSSFSIVSGAEKLDEYSRTRTLPQGEKTIDVVIKLPAVRLTSLLEAMELRKDTQISMKAPFTNLQNIFNGRSLIPLPTTDEEEQQEYNTESNERTVTSGPSSSSFDHPHPPSFIGAPALFLRIGTWQVVAKHEGDLVLKFDYKNKKIYWEVVRQGPSRHKIEVDWSNIIGIEAAIEDHRQGILQLELQNPPRFYKEIESRPLKHFKWENEEDFTGGRASMNRKHFSVFPPGVLGVHYKRLMKNKNLLEISQKPFPTADSPYFSQH</sequence>
<evidence type="ECO:0000313" key="4">
    <source>
        <dbReference type="Proteomes" id="UP001642487"/>
    </source>
</evidence>
<gene>
    <name evidence="3" type="ORF">CITCOLO1_LOCUS20851</name>
</gene>
<dbReference type="Pfam" id="PF24818">
    <property type="entry name" value="PH_TRF2_HOY1"/>
    <property type="match status" value="1"/>
</dbReference>
<dbReference type="InterPro" id="IPR057939">
    <property type="entry name" value="TRF2_HOY1_PH"/>
</dbReference>
<dbReference type="Proteomes" id="UP001642487">
    <property type="component" value="Chromosome 8"/>
</dbReference>
<evidence type="ECO:0000313" key="3">
    <source>
        <dbReference type="EMBL" id="CAK9328434.1"/>
    </source>
</evidence>
<name>A0ABP0Z7G5_9ROSI</name>
<accession>A0ABP0Z7G5</accession>
<keyword evidence="4" id="KW-1185">Reference proteome</keyword>
<organism evidence="3 4">
    <name type="scientific">Citrullus colocynthis</name>
    <name type="common">colocynth</name>
    <dbReference type="NCBI Taxonomy" id="252529"/>
    <lineage>
        <taxon>Eukaryota</taxon>
        <taxon>Viridiplantae</taxon>
        <taxon>Streptophyta</taxon>
        <taxon>Embryophyta</taxon>
        <taxon>Tracheophyta</taxon>
        <taxon>Spermatophyta</taxon>
        <taxon>Magnoliopsida</taxon>
        <taxon>eudicotyledons</taxon>
        <taxon>Gunneridae</taxon>
        <taxon>Pentapetalae</taxon>
        <taxon>rosids</taxon>
        <taxon>fabids</taxon>
        <taxon>Cucurbitales</taxon>
        <taxon>Cucurbitaceae</taxon>
        <taxon>Benincaseae</taxon>
        <taxon>Citrullus</taxon>
    </lineage>
</organism>
<feature type="domain" description="TRF2/HOY1 PH-like" evidence="2">
    <location>
        <begin position="137"/>
        <end position="253"/>
    </location>
</feature>
<protein>
    <recommendedName>
        <fullName evidence="2">TRF2/HOY1 PH-like domain-containing protein</fullName>
    </recommendedName>
</protein>
<reference evidence="3 4" key="1">
    <citation type="submission" date="2024-03" db="EMBL/GenBank/DDBJ databases">
        <authorList>
            <person name="Gkanogiannis A."/>
            <person name="Becerra Lopez-Lavalle L."/>
        </authorList>
    </citation>
    <scope>NUCLEOTIDE SEQUENCE [LARGE SCALE GENOMIC DNA]</scope>
</reference>
<dbReference type="EMBL" id="OZ021742">
    <property type="protein sequence ID" value="CAK9328434.1"/>
    <property type="molecule type" value="Genomic_DNA"/>
</dbReference>
<evidence type="ECO:0000256" key="1">
    <source>
        <dbReference type="SAM" id="MobiDB-lite"/>
    </source>
</evidence>
<dbReference type="PANTHER" id="PTHR33494">
    <property type="entry name" value="OS02G0793800 PROTEIN"/>
    <property type="match status" value="1"/>
</dbReference>
<dbReference type="PANTHER" id="PTHR33494:SF5">
    <property type="entry name" value="F10A16.6 PROTEIN"/>
    <property type="match status" value="1"/>
</dbReference>
<proteinExistence type="predicted"/>
<evidence type="ECO:0000259" key="2">
    <source>
        <dbReference type="Pfam" id="PF24818"/>
    </source>
</evidence>